<protein>
    <recommendedName>
        <fullName evidence="14">LRRCT domain-containing protein</fullName>
    </recommendedName>
</protein>
<dbReference type="InterPro" id="IPR001611">
    <property type="entry name" value="Leu-rich_rpt"/>
</dbReference>
<evidence type="ECO:0000256" key="2">
    <source>
        <dbReference type="ARBA" id="ARBA00022614"/>
    </source>
</evidence>
<evidence type="ECO:0000256" key="11">
    <source>
        <dbReference type="SAM" id="MobiDB-lite"/>
    </source>
</evidence>
<feature type="compositionally biased region" description="Polar residues" evidence="11">
    <location>
        <begin position="421"/>
        <end position="439"/>
    </location>
</feature>
<evidence type="ECO:0000256" key="12">
    <source>
        <dbReference type="SAM" id="Phobius"/>
    </source>
</evidence>
<evidence type="ECO:0000256" key="4">
    <source>
        <dbReference type="ARBA" id="ARBA00022729"/>
    </source>
</evidence>
<feature type="compositionally biased region" description="Low complexity" evidence="11">
    <location>
        <begin position="398"/>
        <end position="420"/>
    </location>
</feature>
<dbReference type="PROSITE" id="PS51450">
    <property type="entry name" value="LRR"/>
    <property type="match status" value="3"/>
</dbReference>
<dbReference type="InterPro" id="IPR000483">
    <property type="entry name" value="Cys-rich_flank_reg_C"/>
</dbReference>
<keyword evidence="2" id="KW-0433">Leucine-rich repeat</keyword>
<feature type="chain" id="PRO_5002934004" description="LRRCT domain-containing protein" evidence="13">
    <location>
        <begin position="25"/>
        <end position="745"/>
    </location>
</feature>
<dbReference type="STRING" id="7739.C3YSZ1"/>
<feature type="compositionally biased region" description="Polar residues" evidence="11">
    <location>
        <begin position="455"/>
        <end position="465"/>
    </location>
</feature>
<dbReference type="SMART" id="SM00082">
    <property type="entry name" value="LRRCT"/>
    <property type="match status" value="1"/>
</dbReference>
<comment type="subcellular location">
    <subcellularLocation>
        <location evidence="1">Membrane</location>
        <topology evidence="1">Single-pass membrane protein</topology>
    </subcellularLocation>
</comment>
<dbReference type="InterPro" id="IPR052313">
    <property type="entry name" value="GPIb-IX-V_Complex"/>
</dbReference>
<keyword evidence="8 12" id="KW-0472">Membrane</keyword>
<evidence type="ECO:0000256" key="9">
    <source>
        <dbReference type="ARBA" id="ARBA00023157"/>
    </source>
</evidence>
<feature type="signal peptide" evidence="13">
    <location>
        <begin position="1"/>
        <end position="24"/>
    </location>
</feature>
<keyword evidence="9" id="KW-1015">Disulfide bond</keyword>
<dbReference type="SMART" id="SM00369">
    <property type="entry name" value="LRR_TYP"/>
    <property type="match status" value="10"/>
</dbReference>
<proteinExistence type="predicted"/>
<feature type="domain" description="LRRCT" evidence="14">
    <location>
        <begin position="314"/>
        <end position="363"/>
    </location>
</feature>
<feature type="region of interest" description="Disordered" evidence="11">
    <location>
        <begin position="446"/>
        <end position="465"/>
    </location>
</feature>
<dbReference type="eggNOG" id="KOG0619">
    <property type="taxonomic scope" value="Eukaryota"/>
</dbReference>
<dbReference type="InterPro" id="IPR032675">
    <property type="entry name" value="LRR_dom_sf"/>
</dbReference>
<keyword evidence="4 13" id="KW-0732">Signal</keyword>
<feature type="region of interest" description="Disordered" evidence="11">
    <location>
        <begin position="393"/>
        <end position="439"/>
    </location>
</feature>
<accession>C3YSZ1</accession>
<sequence length="745" mass="81065">MSNKARRMLVLLLIILKEAGPTAACSSSCSSDCDCSSRGLTSVPQDLPTDITHLNLENNAITNLSQSDFSRYRSLRKLDLDSNQISMIHNKTFHNLTSLTWLSLRYNKLTTLPADIFVGLSNLQTLYLNSNPFITLPADIFVGLGNLEILFISGNNIHSIEAGTFMDTTRLRVLGLGHNYNIRTIPADIFVGLGNLEILYLGGNNIHSIEAGTFSDTTQLRELGLGYNNIRTIPADIFGNLLQLEELRLDHNNIITPPLEALSKLNISLMSKLSLNNNQMETLPAMAYDILASVPVREDYLLDDLGPTVSIDNNPWQCDCRMAPFRQRMNGSYPFEDQIRCAGPVNLAGQLLRDVNPEHLICEETTTVYSTSNTKHVVDSTFRLSTVSNSSIHQSTKSTLNLVPTSSPTPSNTPTAGSNPARSTVSTAPLFNPSAKSTSELSVSSLTPLTADPAGSNTGLSTVSTDSSFTFQSTMTERNAGPTGSGIVLPVPVLALLCILPGLLIIAFGVWCMYKRRKRDHTAVPDPSAGSSNTNPTFYGQQQIRQPADINSQSEMTHGPGRDDSQHIYNVPNDDPDTAEYDTIAEINQPESPHQGAGNMQHLGSFSDGYEVPPLSLGPENGSHLKREDPQSHKYENSQVIAAAKDAAAGPQVIVNENDDEIHSGKEGPHSHKYVNSKVIAAAKDVAADPQVIEYENDDESVDNHSQTAAAPGADSPNHYEPLRNPSGQQQHTYTSLLPHDLQHH</sequence>
<dbReference type="EMBL" id="GG666551">
    <property type="protein sequence ID" value="EEN56559.1"/>
    <property type="molecule type" value="Genomic_DNA"/>
</dbReference>
<evidence type="ECO:0000313" key="15">
    <source>
        <dbReference type="EMBL" id="EEN56559.1"/>
    </source>
</evidence>
<evidence type="ECO:0000256" key="1">
    <source>
        <dbReference type="ARBA" id="ARBA00004167"/>
    </source>
</evidence>
<dbReference type="Gene3D" id="3.80.10.10">
    <property type="entry name" value="Ribonuclease Inhibitor"/>
    <property type="match status" value="2"/>
</dbReference>
<evidence type="ECO:0000256" key="7">
    <source>
        <dbReference type="ARBA" id="ARBA00022989"/>
    </source>
</evidence>
<keyword evidence="6" id="KW-0130">Cell adhesion</keyword>
<keyword evidence="5" id="KW-0677">Repeat</keyword>
<dbReference type="AlphaFoldDB" id="C3YSZ1"/>
<dbReference type="Pfam" id="PF00560">
    <property type="entry name" value="LRR_1"/>
    <property type="match status" value="1"/>
</dbReference>
<evidence type="ECO:0000256" key="10">
    <source>
        <dbReference type="ARBA" id="ARBA00023180"/>
    </source>
</evidence>
<dbReference type="InParanoid" id="C3YSZ1"/>
<feature type="compositionally biased region" description="Basic and acidic residues" evidence="11">
    <location>
        <begin position="623"/>
        <end position="634"/>
    </location>
</feature>
<evidence type="ECO:0000256" key="6">
    <source>
        <dbReference type="ARBA" id="ARBA00022889"/>
    </source>
</evidence>
<dbReference type="InterPro" id="IPR003591">
    <property type="entry name" value="Leu-rich_rpt_typical-subtyp"/>
</dbReference>
<keyword evidence="7 12" id="KW-1133">Transmembrane helix</keyword>
<evidence type="ECO:0000256" key="5">
    <source>
        <dbReference type="ARBA" id="ARBA00022737"/>
    </source>
</evidence>
<dbReference type="SUPFAM" id="SSF52058">
    <property type="entry name" value="L domain-like"/>
    <property type="match status" value="1"/>
</dbReference>
<reference evidence="15" key="1">
    <citation type="journal article" date="2008" name="Nature">
        <title>The amphioxus genome and the evolution of the chordate karyotype.</title>
        <authorList>
            <consortium name="US DOE Joint Genome Institute (JGI-PGF)"/>
            <person name="Putnam N.H."/>
            <person name="Butts T."/>
            <person name="Ferrier D.E.K."/>
            <person name="Furlong R.F."/>
            <person name="Hellsten U."/>
            <person name="Kawashima T."/>
            <person name="Robinson-Rechavi M."/>
            <person name="Shoguchi E."/>
            <person name="Terry A."/>
            <person name="Yu J.-K."/>
            <person name="Benito-Gutierrez E.L."/>
            <person name="Dubchak I."/>
            <person name="Garcia-Fernandez J."/>
            <person name="Gibson-Brown J.J."/>
            <person name="Grigoriev I.V."/>
            <person name="Horton A.C."/>
            <person name="de Jong P.J."/>
            <person name="Jurka J."/>
            <person name="Kapitonov V.V."/>
            <person name="Kohara Y."/>
            <person name="Kuroki Y."/>
            <person name="Lindquist E."/>
            <person name="Lucas S."/>
            <person name="Osoegawa K."/>
            <person name="Pennacchio L.A."/>
            <person name="Salamov A.A."/>
            <person name="Satou Y."/>
            <person name="Sauka-Spengler T."/>
            <person name="Schmutz J."/>
            <person name="Shin-I T."/>
            <person name="Toyoda A."/>
            <person name="Bronner-Fraser M."/>
            <person name="Fujiyama A."/>
            <person name="Holland L.Z."/>
            <person name="Holland P.W.H."/>
            <person name="Satoh N."/>
            <person name="Rokhsar D.S."/>
        </authorList>
    </citation>
    <scope>NUCLEOTIDE SEQUENCE [LARGE SCALE GENOMIC DNA]</scope>
    <source>
        <strain evidence="15">S238N-H82</strain>
        <tissue evidence="15">Testes</tissue>
    </source>
</reference>
<keyword evidence="3 12" id="KW-0812">Transmembrane</keyword>
<dbReference type="PANTHER" id="PTHR22650:SF4">
    <property type="entry name" value="LEUCINE-RICH REPEAT AND TRANSMEMBRANE DOMAIN-CONTAINING PROTEIN 2-LIKE"/>
    <property type="match status" value="1"/>
</dbReference>
<evidence type="ECO:0000256" key="8">
    <source>
        <dbReference type="ARBA" id="ARBA00023136"/>
    </source>
</evidence>
<name>C3YSZ1_BRAFL</name>
<feature type="transmembrane region" description="Helical" evidence="12">
    <location>
        <begin position="487"/>
        <end position="511"/>
    </location>
</feature>
<evidence type="ECO:0000259" key="14">
    <source>
        <dbReference type="SMART" id="SM00082"/>
    </source>
</evidence>
<dbReference type="PANTHER" id="PTHR22650">
    <property type="entry name" value="GLYCOPROTEIN IB BETA"/>
    <property type="match status" value="1"/>
</dbReference>
<evidence type="ECO:0000256" key="13">
    <source>
        <dbReference type="SAM" id="SignalP"/>
    </source>
</evidence>
<feature type="region of interest" description="Disordered" evidence="11">
    <location>
        <begin position="552"/>
        <end position="634"/>
    </location>
</feature>
<feature type="region of interest" description="Disordered" evidence="11">
    <location>
        <begin position="696"/>
        <end position="733"/>
    </location>
</feature>
<dbReference type="FunFam" id="3.80.10.10:FF:000770">
    <property type="entry name" value="Uncharacterized protein"/>
    <property type="match status" value="1"/>
</dbReference>
<organism>
    <name type="scientific">Branchiostoma floridae</name>
    <name type="common">Florida lancelet</name>
    <name type="synonym">Amphioxus</name>
    <dbReference type="NCBI Taxonomy" id="7739"/>
    <lineage>
        <taxon>Eukaryota</taxon>
        <taxon>Metazoa</taxon>
        <taxon>Chordata</taxon>
        <taxon>Cephalochordata</taxon>
        <taxon>Leptocardii</taxon>
        <taxon>Amphioxiformes</taxon>
        <taxon>Branchiostomatidae</taxon>
        <taxon>Branchiostoma</taxon>
    </lineage>
</organism>
<dbReference type="Pfam" id="PF13855">
    <property type="entry name" value="LRR_8"/>
    <property type="match status" value="2"/>
</dbReference>
<evidence type="ECO:0000256" key="3">
    <source>
        <dbReference type="ARBA" id="ARBA00022692"/>
    </source>
</evidence>
<keyword evidence="10" id="KW-0325">Glycoprotein</keyword>
<gene>
    <name evidence="15" type="ORF">BRAFLDRAFT_70076</name>
</gene>